<protein>
    <submittedName>
        <fullName evidence="2">Uncharacterized protein</fullName>
    </submittedName>
</protein>
<sequence length="457" mass="50805">MLEKLVKVRSNCTTVFKENAGSVIASAEKNAHKRLMNQYFSKKYEKGMYLLCVEVEENGGEKLSVTKVQNPGSSNELKMLLQQEEPAKVLEALKQSPVAQKINEPSPQMSSPKTAINAFSELSVQVVATEAAAAEDKTVPSDPSPLKSRTKTPPPIDPKQRSKSPSEEEHEIQVLQNQQQQQNCEKSPSIALKPQQRPKSPYFENSAQRNEYEKTRQHNRGRSPHGNRRFSRSRSPDRSSRRSRSPINHGKASADSALISPVTPEVAEQKSLILPNQSADFMICLNDRHCCVCLPAGGNTTTRITNINGNKWTPMYVSFLKVPPAVGEVAKADLKINPEGVLFDICKFISIPFKDIQVDPEWAFNVAYTGRKVQQTLLEVQTWKGIHAVDPISVLAVLFIGLHKEAERVSGKVMKRVFVKKTKPMGKIESGAIKEAIRIARLECAGIETMPNIEVSE</sequence>
<reference evidence="2" key="1">
    <citation type="submission" date="2022-11" db="UniProtKB">
        <authorList>
            <consortium name="WormBaseParasite"/>
        </authorList>
    </citation>
    <scope>IDENTIFICATION</scope>
</reference>
<accession>A0AC34G592</accession>
<evidence type="ECO:0000313" key="2">
    <source>
        <dbReference type="WBParaSite" id="ES5_v2.g24933.t1"/>
    </source>
</evidence>
<dbReference type="WBParaSite" id="ES5_v2.g24933.t1">
    <property type="protein sequence ID" value="ES5_v2.g24933.t1"/>
    <property type="gene ID" value="ES5_v2.g24933"/>
</dbReference>
<proteinExistence type="predicted"/>
<organism evidence="1 2">
    <name type="scientific">Panagrolaimus sp. ES5</name>
    <dbReference type="NCBI Taxonomy" id="591445"/>
    <lineage>
        <taxon>Eukaryota</taxon>
        <taxon>Metazoa</taxon>
        <taxon>Ecdysozoa</taxon>
        <taxon>Nematoda</taxon>
        <taxon>Chromadorea</taxon>
        <taxon>Rhabditida</taxon>
        <taxon>Tylenchina</taxon>
        <taxon>Panagrolaimomorpha</taxon>
        <taxon>Panagrolaimoidea</taxon>
        <taxon>Panagrolaimidae</taxon>
        <taxon>Panagrolaimus</taxon>
    </lineage>
</organism>
<dbReference type="Proteomes" id="UP000887579">
    <property type="component" value="Unplaced"/>
</dbReference>
<evidence type="ECO:0000313" key="1">
    <source>
        <dbReference type="Proteomes" id="UP000887579"/>
    </source>
</evidence>
<name>A0AC34G592_9BILA</name>